<feature type="region of interest" description="Disordered" evidence="2">
    <location>
        <begin position="190"/>
        <end position="221"/>
    </location>
</feature>
<dbReference type="PANTHER" id="PTHR30404:SF0">
    <property type="entry name" value="N-ACETYLMURAMOYL-L-ALANINE AMIDASE AMIC"/>
    <property type="match status" value="1"/>
</dbReference>
<dbReference type="EMBL" id="RBZP01000003">
    <property type="protein sequence ID" value="RKQ34736.1"/>
    <property type="molecule type" value="Genomic_DNA"/>
</dbReference>
<dbReference type="SUPFAM" id="SSF53187">
    <property type="entry name" value="Zn-dependent exopeptidases"/>
    <property type="match status" value="1"/>
</dbReference>
<evidence type="ECO:0000259" key="3">
    <source>
        <dbReference type="SMART" id="SM00646"/>
    </source>
</evidence>
<proteinExistence type="predicted"/>
<feature type="domain" description="MurNAc-LAA" evidence="3">
    <location>
        <begin position="72"/>
        <end position="185"/>
    </location>
</feature>
<dbReference type="InterPro" id="IPR002477">
    <property type="entry name" value="Peptidoglycan-bd-like"/>
</dbReference>
<dbReference type="GO" id="GO:0008745">
    <property type="term" value="F:N-acetylmuramoyl-L-alanine amidase activity"/>
    <property type="evidence" value="ECO:0007669"/>
    <property type="project" value="InterPro"/>
</dbReference>
<evidence type="ECO:0000313" key="5">
    <source>
        <dbReference type="Proteomes" id="UP000269301"/>
    </source>
</evidence>
<dbReference type="AlphaFoldDB" id="A0A495A4V3"/>
<keyword evidence="1" id="KW-0378">Hydrolase</keyword>
<keyword evidence="5" id="KW-1185">Reference proteome</keyword>
<comment type="caution">
    <text evidence="4">The sequence shown here is derived from an EMBL/GenBank/DDBJ whole genome shotgun (WGS) entry which is preliminary data.</text>
</comment>
<dbReference type="RefSeq" id="WP_121203769.1">
    <property type="nucleotide sequence ID" value="NZ_RBZP01000003.1"/>
</dbReference>
<dbReference type="GO" id="GO:0009253">
    <property type="term" value="P:peptidoglycan catabolic process"/>
    <property type="evidence" value="ECO:0007669"/>
    <property type="project" value="InterPro"/>
</dbReference>
<organism evidence="4 5">
    <name type="scientific">Oceanobacillus halophilus</name>
    <dbReference type="NCBI Taxonomy" id="930130"/>
    <lineage>
        <taxon>Bacteria</taxon>
        <taxon>Bacillati</taxon>
        <taxon>Bacillota</taxon>
        <taxon>Bacilli</taxon>
        <taxon>Bacillales</taxon>
        <taxon>Bacillaceae</taxon>
        <taxon>Oceanobacillus</taxon>
    </lineage>
</organism>
<evidence type="ECO:0000256" key="2">
    <source>
        <dbReference type="SAM" id="MobiDB-lite"/>
    </source>
</evidence>
<dbReference type="GO" id="GO:0030288">
    <property type="term" value="C:outer membrane-bounded periplasmic space"/>
    <property type="evidence" value="ECO:0007669"/>
    <property type="project" value="TreeGrafter"/>
</dbReference>
<accession>A0A495A4V3</accession>
<dbReference type="Gene3D" id="1.10.101.10">
    <property type="entry name" value="PGBD-like superfamily/PGBD"/>
    <property type="match status" value="2"/>
</dbReference>
<sequence length="351" mass="38886">MVFRVAVGAGHGGRGSTPGKRTPDGEYEWNFNDKVADAFIAELNKYENVNILRLDDDDASDGLVDVSLRDRIYKANRWGADIYVSFHHNALAGRWGTHGGTETYYYVGSREGMELAMVIHDAVVRAYGLRNRGIKRGNHLYVIRNSQMPAVLVEGGFMDSVTDIKKLRDDQVLARAGRYAAEAVAEYAGLTDRGRKTPSENETSTPKTESSPNEQVKSEQIRGDIAEIQDTLNKRYNQKLTVDNLYGPNTHKALVRAYQTELNKQFNARLNVDGIFGPRTKRATVAVMEGARGNLTWVIQAMLAVKGYDTNGVDGIYGNGTENAIKQFQRDSRIAVDGIFGPNTAEALFDV</sequence>
<protein>
    <recommendedName>
        <fullName evidence="3">MurNAc-LAA domain-containing protein</fullName>
    </recommendedName>
</protein>
<feature type="compositionally biased region" description="Polar residues" evidence="2">
    <location>
        <begin position="200"/>
        <end position="215"/>
    </location>
</feature>
<name>A0A495A4V3_9BACI</name>
<dbReference type="Gene3D" id="3.40.630.40">
    <property type="entry name" value="Zn-dependent exopeptidases"/>
    <property type="match status" value="1"/>
</dbReference>
<dbReference type="OrthoDB" id="9805070at2"/>
<dbReference type="InterPro" id="IPR050695">
    <property type="entry name" value="N-acetylmuramoyl_amidase_3"/>
</dbReference>
<dbReference type="SMART" id="SM00646">
    <property type="entry name" value="Ami_3"/>
    <property type="match status" value="1"/>
</dbReference>
<dbReference type="InterPro" id="IPR036365">
    <property type="entry name" value="PGBD-like_sf"/>
</dbReference>
<dbReference type="Pfam" id="PF01520">
    <property type="entry name" value="Amidase_3"/>
    <property type="match status" value="1"/>
</dbReference>
<dbReference type="PANTHER" id="PTHR30404">
    <property type="entry name" value="N-ACETYLMURAMOYL-L-ALANINE AMIDASE"/>
    <property type="match status" value="1"/>
</dbReference>
<gene>
    <name evidence="4" type="ORF">D8M06_07420</name>
</gene>
<evidence type="ECO:0000313" key="4">
    <source>
        <dbReference type="EMBL" id="RKQ34736.1"/>
    </source>
</evidence>
<dbReference type="InterPro" id="IPR002508">
    <property type="entry name" value="MurNAc-LAA_cat"/>
</dbReference>
<dbReference type="CDD" id="cd02696">
    <property type="entry name" value="MurNAc-LAA"/>
    <property type="match status" value="1"/>
</dbReference>
<evidence type="ECO:0000256" key="1">
    <source>
        <dbReference type="ARBA" id="ARBA00022801"/>
    </source>
</evidence>
<dbReference type="Pfam" id="PF01471">
    <property type="entry name" value="PG_binding_1"/>
    <property type="match status" value="2"/>
</dbReference>
<dbReference type="Proteomes" id="UP000269301">
    <property type="component" value="Unassembled WGS sequence"/>
</dbReference>
<dbReference type="SUPFAM" id="SSF47090">
    <property type="entry name" value="PGBD-like"/>
    <property type="match status" value="2"/>
</dbReference>
<reference evidence="4 5" key="1">
    <citation type="journal article" date="2016" name="Int. J. Syst. Evol. Microbiol.">
        <title>Oceanobacillus halophilus sp. nov., a novel moderately halophilic bacterium from a hypersaline lake.</title>
        <authorList>
            <person name="Amoozegar M.A."/>
            <person name="Bagheri M."/>
            <person name="Makhdoumi A."/>
            <person name="Nikou M.M."/>
            <person name="Fazeli S.A.S."/>
            <person name="Schumann P."/>
            <person name="Sproer C."/>
            <person name="Sanchez-Porro C."/>
            <person name="Ventosa A."/>
        </authorList>
    </citation>
    <scope>NUCLEOTIDE SEQUENCE [LARGE SCALE GENOMIC DNA]</scope>
    <source>
        <strain evidence="4 5">DSM 23996</strain>
    </source>
</reference>
<dbReference type="InterPro" id="IPR036366">
    <property type="entry name" value="PGBDSf"/>
</dbReference>